<feature type="signal peptide" evidence="1">
    <location>
        <begin position="1"/>
        <end position="35"/>
    </location>
</feature>
<sequence>MSRTASRTARRIATVAASTGLAAVACVGMGATAHAATPATSAASIPQCATADLGADFQLQPNVGDRPETRGAALIMVTNNSKHTCNVRGFIGLGYVDAQGKHRDATAHRTSYVPVTTITLRPGTTAFAGANFVSQPTGCPTATAALVTPPNQTTSIATPFLSAEGGGKKQSVTLCGESFNITALAPRASDIGIFNG</sequence>
<proteinExistence type="predicted"/>
<feature type="chain" id="PRO_5046062986" description="DUF4232 domain-containing protein" evidence="1">
    <location>
        <begin position="36"/>
        <end position="196"/>
    </location>
</feature>
<dbReference type="InterPro" id="IPR025326">
    <property type="entry name" value="DUF4232"/>
</dbReference>
<keyword evidence="1" id="KW-0732">Signal</keyword>
<evidence type="ECO:0000259" key="2">
    <source>
        <dbReference type="Pfam" id="PF14016"/>
    </source>
</evidence>
<keyword evidence="4" id="KW-1185">Reference proteome</keyword>
<gene>
    <name evidence="3" type="ORF">GCM10010319_00640</name>
</gene>
<dbReference type="EMBL" id="BAAABW010000001">
    <property type="protein sequence ID" value="GAA0328539.1"/>
    <property type="molecule type" value="Genomic_DNA"/>
</dbReference>
<organism evidence="3 4">
    <name type="scientific">Streptomyces blastmyceticus</name>
    <dbReference type="NCBI Taxonomy" id="68180"/>
    <lineage>
        <taxon>Bacteria</taxon>
        <taxon>Bacillati</taxon>
        <taxon>Actinomycetota</taxon>
        <taxon>Actinomycetes</taxon>
        <taxon>Kitasatosporales</taxon>
        <taxon>Streptomycetaceae</taxon>
        <taxon>Streptomyces</taxon>
    </lineage>
</organism>
<evidence type="ECO:0000313" key="4">
    <source>
        <dbReference type="Proteomes" id="UP001500063"/>
    </source>
</evidence>
<feature type="domain" description="DUF4232" evidence="2">
    <location>
        <begin position="48"/>
        <end position="172"/>
    </location>
</feature>
<evidence type="ECO:0000313" key="3">
    <source>
        <dbReference type="EMBL" id="GAA0328539.1"/>
    </source>
</evidence>
<evidence type="ECO:0000256" key="1">
    <source>
        <dbReference type="SAM" id="SignalP"/>
    </source>
</evidence>
<comment type="caution">
    <text evidence="3">The sequence shown here is derived from an EMBL/GenBank/DDBJ whole genome shotgun (WGS) entry which is preliminary data.</text>
</comment>
<dbReference type="Pfam" id="PF14016">
    <property type="entry name" value="DUF4232"/>
    <property type="match status" value="1"/>
</dbReference>
<protein>
    <recommendedName>
        <fullName evidence="2">DUF4232 domain-containing protein</fullName>
    </recommendedName>
</protein>
<dbReference type="Proteomes" id="UP001500063">
    <property type="component" value="Unassembled WGS sequence"/>
</dbReference>
<name>A0ABN0W865_9ACTN</name>
<dbReference type="PROSITE" id="PS51257">
    <property type="entry name" value="PROKAR_LIPOPROTEIN"/>
    <property type="match status" value="1"/>
</dbReference>
<accession>A0ABN0W865</accession>
<dbReference type="RefSeq" id="WP_344114847.1">
    <property type="nucleotide sequence ID" value="NZ_BAAABW010000001.1"/>
</dbReference>
<reference evidence="3 4" key="1">
    <citation type="journal article" date="2019" name="Int. J. Syst. Evol. Microbiol.">
        <title>The Global Catalogue of Microorganisms (GCM) 10K type strain sequencing project: providing services to taxonomists for standard genome sequencing and annotation.</title>
        <authorList>
            <consortium name="The Broad Institute Genomics Platform"/>
            <consortium name="The Broad Institute Genome Sequencing Center for Infectious Disease"/>
            <person name="Wu L."/>
            <person name="Ma J."/>
        </authorList>
    </citation>
    <scope>NUCLEOTIDE SEQUENCE [LARGE SCALE GENOMIC DNA]</scope>
    <source>
        <strain evidence="3 4">JCM 4565</strain>
    </source>
</reference>